<evidence type="ECO:0000256" key="6">
    <source>
        <dbReference type="SAM" id="Phobius"/>
    </source>
</evidence>
<feature type="chain" id="PRO_5034305279" description="Ig-like domain-containing protein" evidence="7">
    <location>
        <begin position="18"/>
        <end position="340"/>
    </location>
</feature>
<evidence type="ECO:0000256" key="7">
    <source>
        <dbReference type="SAM" id="SignalP"/>
    </source>
</evidence>
<dbReference type="InterPro" id="IPR013783">
    <property type="entry name" value="Ig-like_fold"/>
</dbReference>
<dbReference type="AlphaFoldDB" id="A0A8C0DUA2"/>
<evidence type="ECO:0000259" key="8">
    <source>
        <dbReference type="PROSITE" id="PS50835"/>
    </source>
</evidence>
<feature type="transmembrane region" description="Helical" evidence="6">
    <location>
        <begin position="235"/>
        <end position="256"/>
    </location>
</feature>
<dbReference type="SUPFAM" id="SSF48726">
    <property type="entry name" value="Immunoglobulin"/>
    <property type="match status" value="1"/>
</dbReference>
<dbReference type="InterPro" id="IPR007110">
    <property type="entry name" value="Ig-like_dom"/>
</dbReference>
<evidence type="ECO:0000256" key="1">
    <source>
        <dbReference type="ARBA" id="ARBA00022729"/>
    </source>
</evidence>
<dbReference type="InterPro" id="IPR036179">
    <property type="entry name" value="Ig-like_dom_sf"/>
</dbReference>
<keyword evidence="6" id="KW-1133">Transmembrane helix</keyword>
<proteinExistence type="predicted"/>
<keyword evidence="6" id="KW-0472">Membrane</keyword>
<dbReference type="PROSITE" id="PS50835">
    <property type="entry name" value="IG_LIKE"/>
    <property type="match status" value="1"/>
</dbReference>
<dbReference type="SMART" id="SM00409">
    <property type="entry name" value="IG"/>
    <property type="match status" value="1"/>
</dbReference>
<reference evidence="9" key="1">
    <citation type="submission" date="2023-09" db="UniProtKB">
        <authorList>
            <consortium name="Ensembl"/>
        </authorList>
    </citation>
    <scope>IDENTIFICATION</scope>
</reference>
<dbReference type="Ensembl" id="ENSBMST00010026926.1">
    <property type="protein sequence ID" value="ENSBMSP00010024444.1"/>
    <property type="gene ID" value="ENSBMSG00010017740.1"/>
</dbReference>
<accession>A0A8C0DUA2</accession>
<evidence type="ECO:0000313" key="9">
    <source>
        <dbReference type="Ensembl" id="ENSBMSP00010024444.1"/>
    </source>
</evidence>
<feature type="domain" description="Ig-like" evidence="8">
    <location>
        <begin position="103"/>
        <end position="205"/>
    </location>
</feature>
<dbReference type="InterPro" id="IPR003598">
    <property type="entry name" value="Ig_sub2"/>
</dbReference>
<keyword evidence="6" id="KW-0812">Transmembrane</keyword>
<organism evidence="9">
    <name type="scientific">Balaenoptera musculus</name>
    <name type="common">Blue whale</name>
    <dbReference type="NCBI Taxonomy" id="9771"/>
    <lineage>
        <taxon>Eukaryota</taxon>
        <taxon>Metazoa</taxon>
        <taxon>Chordata</taxon>
        <taxon>Craniata</taxon>
        <taxon>Vertebrata</taxon>
        <taxon>Euteleostomi</taxon>
        <taxon>Mammalia</taxon>
        <taxon>Eutheria</taxon>
        <taxon>Laurasiatheria</taxon>
        <taxon>Artiodactyla</taxon>
        <taxon>Whippomorpha</taxon>
        <taxon>Cetacea</taxon>
        <taxon>Mysticeti</taxon>
        <taxon>Balaenopteridae</taxon>
        <taxon>Balaenoptera</taxon>
    </lineage>
</organism>
<dbReference type="GeneTree" id="ENSGT00390000015308"/>
<evidence type="ECO:0000256" key="4">
    <source>
        <dbReference type="ARBA" id="ARBA00023319"/>
    </source>
</evidence>
<dbReference type="SMART" id="SM00408">
    <property type="entry name" value="IGc2"/>
    <property type="match status" value="1"/>
</dbReference>
<keyword evidence="3" id="KW-0325">Glycoprotein</keyword>
<name>A0A8C0DUA2_BALMU</name>
<feature type="region of interest" description="Disordered" evidence="5">
    <location>
        <begin position="307"/>
        <end position="340"/>
    </location>
</feature>
<keyword evidence="1 7" id="KW-0732">Signal</keyword>
<feature type="region of interest" description="Disordered" evidence="5">
    <location>
        <begin position="96"/>
        <end position="119"/>
    </location>
</feature>
<evidence type="ECO:0000256" key="2">
    <source>
        <dbReference type="ARBA" id="ARBA00023157"/>
    </source>
</evidence>
<evidence type="ECO:0000256" key="5">
    <source>
        <dbReference type="SAM" id="MobiDB-lite"/>
    </source>
</evidence>
<keyword evidence="4" id="KW-0393">Immunoglobulin domain</keyword>
<dbReference type="PANTHER" id="PTHR44337">
    <property type="entry name" value="CARCINOEMBRYONIC ANTIGEN-RELATED CELL ADHESION MOLECULE 8"/>
    <property type="match status" value="1"/>
</dbReference>
<dbReference type="Gene3D" id="2.60.40.10">
    <property type="entry name" value="Immunoglobulins"/>
    <property type="match status" value="1"/>
</dbReference>
<keyword evidence="2" id="KW-1015">Disulfide bond</keyword>
<sequence length="340" mass="37207">MFLFISLLLLSPLPSSALDGTHSHQHRKGYLRGQHPAFDPIAPLLLAFFTCSASSELPSSASLDPLTEGADAHLPVPRSLDGVLSTSWFRGHEAQAEAMSSSPEGLPGPGHTGRETPRLRTRKPSLLPCFIENTQGILRSELNYSAILQWVASIEPEPALRWTFNGHPRGIGERLIIQRLSLEDLGIYVCLAENSQGMYFSQPVTIMLPREYPTVTLDPVPLLPNPTLSLSGNSAFALIVAAPVVLVGSTVFTIIWKLRYLPSLLPIHSAPTRRRAHSAARLKSNQLPHPKELKAHLERMTLTPDVPIQLVSSQSGPRGTERQERALELGSNPSSVTYPQ</sequence>
<evidence type="ECO:0000256" key="3">
    <source>
        <dbReference type="ARBA" id="ARBA00023180"/>
    </source>
</evidence>
<dbReference type="InterPro" id="IPR052598">
    <property type="entry name" value="IgSF_CEA-related"/>
</dbReference>
<feature type="compositionally biased region" description="Polar residues" evidence="5">
    <location>
        <begin position="331"/>
        <end position="340"/>
    </location>
</feature>
<protein>
    <recommendedName>
        <fullName evidence="8">Ig-like domain-containing protein</fullName>
    </recommendedName>
</protein>
<dbReference type="PANTHER" id="PTHR44337:SF13">
    <property type="entry name" value="IMMUNOGLOBULIN SUPERFAMILY MEMBER 23"/>
    <property type="match status" value="1"/>
</dbReference>
<feature type="signal peptide" evidence="7">
    <location>
        <begin position="1"/>
        <end position="17"/>
    </location>
</feature>
<dbReference type="InterPro" id="IPR003599">
    <property type="entry name" value="Ig_sub"/>
</dbReference>